<reference evidence="6 7" key="1">
    <citation type="submission" date="2016-10" db="EMBL/GenBank/DDBJ databases">
        <authorList>
            <person name="de Groot N.N."/>
        </authorList>
    </citation>
    <scope>NUCLEOTIDE SEQUENCE [LARGE SCALE GENOMIC DNA]</scope>
    <source>
        <strain evidence="6 7">DSM 19548</strain>
    </source>
</reference>
<dbReference type="InterPro" id="IPR001173">
    <property type="entry name" value="Glyco_trans_2-like"/>
</dbReference>
<dbReference type="PANTHER" id="PTHR43179:SF12">
    <property type="entry name" value="GALACTOFURANOSYLTRANSFERASE GLFT2"/>
    <property type="match status" value="1"/>
</dbReference>
<evidence type="ECO:0000256" key="1">
    <source>
        <dbReference type="ARBA" id="ARBA00006739"/>
    </source>
</evidence>
<dbReference type="AlphaFoldDB" id="A0A1I1HB01"/>
<dbReference type="Pfam" id="PF00535">
    <property type="entry name" value="Glycos_transf_2"/>
    <property type="match status" value="1"/>
</dbReference>
<name>A0A1I1HB01_9RHOB</name>
<gene>
    <name evidence="6" type="ORF">SAMN04488094_10394</name>
</gene>
<sequence>MQSVSALTIAAGRAEHLRNVIRGFRTQTQAPVELIVAVMQGAPYDDLPETDFPVRQILVPPVEGELPLSAARNRAAEAAMGDVLAFVDVDCIPNPSLIADYATAAEPGRGLIMGEVLYLREGATSGGLDFDLFDKIGVRHSDRAGPPQEGLRRCEDYRCFWSLNFAMNRADWDRSGGFDEGYVGYGGEDTDFGRVLDDRNIPIWWMKGARVYHQYHAHCMPPIHQVASVIRNAEYFASRWGHRTMEHWLHGFRMLGLIENTRTGLRILREPTEADFALCRQEPDMPYANTRRVLDKLEEIDAASRSGRDREAQVALAQADLIGIAAQ</sequence>
<evidence type="ECO:0000259" key="4">
    <source>
        <dbReference type="Pfam" id="PF00535"/>
    </source>
</evidence>
<feature type="domain" description="Glycosyltransferase 2-like" evidence="4">
    <location>
        <begin position="68"/>
        <end position="115"/>
    </location>
</feature>
<evidence type="ECO:0000256" key="3">
    <source>
        <dbReference type="ARBA" id="ARBA00022679"/>
    </source>
</evidence>
<dbReference type="Gene3D" id="3.90.550.10">
    <property type="entry name" value="Spore Coat Polysaccharide Biosynthesis Protein SpsA, Chain A"/>
    <property type="match status" value="1"/>
</dbReference>
<comment type="similarity">
    <text evidence="1">Belongs to the glycosyltransferase 2 family.</text>
</comment>
<evidence type="ECO:0000313" key="7">
    <source>
        <dbReference type="Proteomes" id="UP000198728"/>
    </source>
</evidence>
<dbReference type="GO" id="GO:0016757">
    <property type="term" value="F:glycosyltransferase activity"/>
    <property type="evidence" value="ECO:0007669"/>
    <property type="project" value="UniProtKB-KW"/>
</dbReference>
<organism evidence="6 7">
    <name type="scientific">Tropicimonas isoalkanivorans</name>
    <dbReference type="NCBI Taxonomy" id="441112"/>
    <lineage>
        <taxon>Bacteria</taxon>
        <taxon>Pseudomonadati</taxon>
        <taxon>Pseudomonadota</taxon>
        <taxon>Alphaproteobacteria</taxon>
        <taxon>Rhodobacterales</taxon>
        <taxon>Roseobacteraceae</taxon>
        <taxon>Tropicimonas</taxon>
    </lineage>
</organism>
<feature type="domain" description="Galactosyltransferase C-terminal" evidence="5">
    <location>
        <begin position="156"/>
        <end position="216"/>
    </location>
</feature>
<keyword evidence="7" id="KW-1185">Reference proteome</keyword>
<evidence type="ECO:0000313" key="6">
    <source>
        <dbReference type="EMBL" id="SFC21329.1"/>
    </source>
</evidence>
<keyword evidence="3 6" id="KW-0808">Transferase</keyword>
<dbReference type="Proteomes" id="UP000198728">
    <property type="component" value="Unassembled WGS sequence"/>
</dbReference>
<dbReference type="InterPro" id="IPR027791">
    <property type="entry name" value="Galactosyl_T_C"/>
</dbReference>
<accession>A0A1I1HB01</accession>
<protein>
    <submittedName>
        <fullName evidence="6">Glycosyltransferase, GT2 family</fullName>
    </submittedName>
</protein>
<dbReference type="InterPro" id="IPR029044">
    <property type="entry name" value="Nucleotide-diphossugar_trans"/>
</dbReference>
<proteinExistence type="inferred from homology"/>
<dbReference type="OrthoDB" id="6653642at2"/>
<evidence type="ECO:0000256" key="2">
    <source>
        <dbReference type="ARBA" id="ARBA00022676"/>
    </source>
</evidence>
<dbReference type="EMBL" id="FOLG01000003">
    <property type="protein sequence ID" value="SFC21329.1"/>
    <property type="molecule type" value="Genomic_DNA"/>
</dbReference>
<dbReference type="SUPFAM" id="SSF53448">
    <property type="entry name" value="Nucleotide-diphospho-sugar transferases"/>
    <property type="match status" value="1"/>
</dbReference>
<keyword evidence="2" id="KW-0328">Glycosyltransferase</keyword>
<dbReference type="STRING" id="441112.SAMN04488094_10394"/>
<evidence type="ECO:0000259" key="5">
    <source>
        <dbReference type="Pfam" id="PF02709"/>
    </source>
</evidence>
<dbReference type="RefSeq" id="WP_093360082.1">
    <property type="nucleotide sequence ID" value="NZ_FOLG01000003.1"/>
</dbReference>
<dbReference type="Pfam" id="PF02709">
    <property type="entry name" value="Glyco_transf_7C"/>
    <property type="match status" value="1"/>
</dbReference>
<dbReference type="PANTHER" id="PTHR43179">
    <property type="entry name" value="RHAMNOSYLTRANSFERASE WBBL"/>
    <property type="match status" value="1"/>
</dbReference>